<evidence type="ECO:0000313" key="1">
    <source>
        <dbReference type="EMBL" id="GLX87284.1"/>
    </source>
</evidence>
<keyword evidence="2" id="KW-1185">Reference proteome</keyword>
<name>A0ABQ6HH56_9GAMM</name>
<dbReference type="Proteomes" id="UP001157134">
    <property type="component" value="Unassembled WGS sequence"/>
</dbReference>
<dbReference type="EMBL" id="BSSV01000010">
    <property type="protein sequence ID" value="GLX87284.1"/>
    <property type="molecule type" value="Genomic_DNA"/>
</dbReference>
<sequence>MDISGFEKQQIDSRSAGDKMRFGRANHTTFLNIRDYAIRDVSIDNVDEVINDEEANYILGYN</sequence>
<dbReference type="RefSeq" id="WP_284301212.1">
    <property type="nucleotide sequence ID" value="NZ_BSSV01000010.1"/>
</dbReference>
<protein>
    <submittedName>
        <fullName evidence="1">Uncharacterized protein</fullName>
    </submittedName>
</protein>
<organism evidence="1 2">
    <name type="scientific">Thalassotalea loyana</name>
    <dbReference type="NCBI Taxonomy" id="280483"/>
    <lineage>
        <taxon>Bacteria</taxon>
        <taxon>Pseudomonadati</taxon>
        <taxon>Pseudomonadota</taxon>
        <taxon>Gammaproteobacteria</taxon>
        <taxon>Alteromonadales</taxon>
        <taxon>Colwelliaceae</taxon>
        <taxon>Thalassotalea</taxon>
    </lineage>
</organism>
<gene>
    <name evidence="1" type="ORF">tloyanaT_35370</name>
</gene>
<evidence type="ECO:0000313" key="2">
    <source>
        <dbReference type="Proteomes" id="UP001157134"/>
    </source>
</evidence>
<reference evidence="1 2" key="1">
    <citation type="submission" date="2023-03" db="EMBL/GenBank/DDBJ databases">
        <title>Thalassotalea loyana LMG 22536T draft genome sequence.</title>
        <authorList>
            <person name="Sawabe T."/>
        </authorList>
    </citation>
    <scope>NUCLEOTIDE SEQUENCE [LARGE SCALE GENOMIC DNA]</scope>
    <source>
        <strain evidence="1 2">LMG 22536</strain>
    </source>
</reference>
<proteinExistence type="predicted"/>
<accession>A0ABQ6HH56</accession>
<comment type="caution">
    <text evidence="1">The sequence shown here is derived from an EMBL/GenBank/DDBJ whole genome shotgun (WGS) entry which is preliminary data.</text>
</comment>